<proteinExistence type="predicted"/>
<dbReference type="Proteomes" id="UP000036513">
    <property type="component" value="Unassembled WGS sequence"/>
</dbReference>
<sequence>MCRATLRKWLRGACLRQGLRRVARIDGKPASRSMGLRDSQAFLSYALVSPPW</sequence>
<name>A0A0J6Y3S2_9MYCO</name>
<keyword evidence="2" id="KW-1185">Reference proteome</keyword>
<evidence type="ECO:0000313" key="1">
    <source>
        <dbReference type="EMBL" id="KMO67796.1"/>
    </source>
</evidence>
<comment type="caution">
    <text evidence="1">The sequence shown here is derived from an EMBL/GenBank/DDBJ whole genome shotgun (WGS) entry which is preliminary data.</text>
</comment>
<dbReference type="AlphaFoldDB" id="A0A0J6Y3S2"/>
<dbReference type="STRING" id="37916.MCHLDSM_07049"/>
<organism evidence="1 2">
    <name type="scientific">Mycolicibacterium chlorophenolicum</name>
    <dbReference type="NCBI Taxonomy" id="37916"/>
    <lineage>
        <taxon>Bacteria</taxon>
        <taxon>Bacillati</taxon>
        <taxon>Actinomycetota</taxon>
        <taxon>Actinomycetes</taxon>
        <taxon>Mycobacteriales</taxon>
        <taxon>Mycobacteriaceae</taxon>
        <taxon>Mycolicibacterium</taxon>
    </lineage>
</organism>
<accession>A0A0J6Y3S2</accession>
<dbReference type="PATRIC" id="fig|37916.4.peg.7067"/>
<evidence type="ECO:0000313" key="2">
    <source>
        <dbReference type="Proteomes" id="UP000036513"/>
    </source>
</evidence>
<dbReference type="EMBL" id="JYNL01000069">
    <property type="protein sequence ID" value="KMO67796.1"/>
    <property type="molecule type" value="Genomic_DNA"/>
</dbReference>
<reference evidence="1 2" key="1">
    <citation type="journal article" date="2015" name="Genome Biol. Evol.">
        <title>Characterization of Three Mycobacterium spp. with Potential Use in Bioremediation by Genome Sequencing and Comparative Genomics.</title>
        <authorList>
            <person name="Das S."/>
            <person name="Pettersson B.M."/>
            <person name="Behra P.R."/>
            <person name="Ramesh M."/>
            <person name="Dasgupta S."/>
            <person name="Bhattacharya A."/>
            <person name="Kirsebom L.A."/>
        </authorList>
    </citation>
    <scope>NUCLEOTIDE SEQUENCE [LARGE SCALE GENOMIC DNA]</scope>
    <source>
        <strain evidence="1 2">DSM 43826</strain>
    </source>
</reference>
<protein>
    <submittedName>
        <fullName evidence="1">Uncharacterized protein</fullName>
    </submittedName>
</protein>
<gene>
    <name evidence="1" type="ORF">MCHLDSM_07049</name>
</gene>